<keyword evidence="1" id="KW-1133">Transmembrane helix</keyword>
<dbReference type="InParanoid" id="C8XC33"/>
<sequence>MEVELSTIQSTTPWVLIGIAVVAVVLAIVIKKIVGKIIVLVLAAVLIFVGYQQRQHVIDFANGVKDDACGQSVTFLGVDVALPADWCTTD</sequence>
<evidence type="ECO:0000256" key="1">
    <source>
        <dbReference type="SAM" id="Phobius"/>
    </source>
</evidence>
<evidence type="ECO:0000313" key="2">
    <source>
        <dbReference type="EMBL" id="ACV81427.1"/>
    </source>
</evidence>
<name>C8XC33_NAKMY</name>
<protein>
    <submittedName>
        <fullName evidence="2">Uncharacterized protein</fullName>
    </submittedName>
</protein>
<keyword evidence="1" id="KW-0472">Membrane</keyword>
<feature type="transmembrane region" description="Helical" evidence="1">
    <location>
        <begin position="37"/>
        <end position="53"/>
    </location>
</feature>
<organism evidence="2 3">
    <name type="scientific">Nakamurella multipartita (strain ATCC 700099 / DSM 44233 / CIP 104796 / JCM 9543 / NBRC 105858 / Y-104)</name>
    <name type="common">Microsphaera multipartita</name>
    <dbReference type="NCBI Taxonomy" id="479431"/>
    <lineage>
        <taxon>Bacteria</taxon>
        <taxon>Bacillati</taxon>
        <taxon>Actinomycetota</taxon>
        <taxon>Actinomycetes</taxon>
        <taxon>Nakamurellales</taxon>
        <taxon>Nakamurellaceae</taxon>
        <taxon>Nakamurella</taxon>
    </lineage>
</organism>
<dbReference type="HOGENOM" id="CLU_2437752_0_0_11"/>
<accession>C8XC33</accession>
<reference evidence="3" key="1">
    <citation type="submission" date="2009-09" db="EMBL/GenBank/DDBJ databases">
        <title>The complete genome of Nakamurella multipartita DSM 44233.</title>
        <authorList>
            <consortium name="US DOE Joint Genome Institute (JGI-PGF)"/>
            <person name="Lucas S."/>
            <person name="Copeland A."/>
            <person name="Lapidus A."/>
            <person name="Glavina del Rio T."/>
            <person name="Dalin E."/>
            <person name="Tice H."/>
            <person name="Bruce D."/>
            <person name="Goodwin L."/>
            <person name="Pitluck S."/>
            <person name="Kyrpides N."/>
            <person name="Mavromatis K."/>
            <person name="Ivanova N."/>
            <person name="Ovchinnikova G."/>
            <person name="Sims D."/>
            <person name="Meincke L."/>
            <person name="Brettin T."/>
            <person name="Detter J.C."/>
            <person name="Han C."/>
            <person name="Larimer F."/>
            <person name="Land M."/>
            <person name="Hauser L."/>
            <person name="Markowitz V."/>
            <person name="Cheng J.-F."/>
            <person name="Hugenholtz P."/>
            <person name="Woyke T."/>
            <person name="Wu D."/>
            <person name="Klenk H.-P."/>
            <person name="Eisen J.A."/>
        </authorList>
    </citation>
    <scope>NUCLEOTIDE SEQUENCE [LARGE SCALE GENOMIC DNA]</scope>
    <source>
        <strain evidence="3">ATCC 700099 / DSM 44233 / CIP 104796 / JCM 9543 / NBRC 105858 / Y-104</strain>
    </source>
</reference>
<dbReference type="KEGG" id="nml:Namu_5158"/>
<keyword evidence="1" id="KW-0812">Transmembrane</keyword>
<keyword evidence="3" id="KW-1185">Reference proteome</keyword>
<dbReference type="STRING" id="479431.Namu_5158"/>
<evidence type="ECO:0000313" key="3">
    <source>
        <dbReference type="Proteomes" id="UP000002218"/>
    </source>
</evidence>
<dbReference type="EMBL" id="CP001737">
    <property type="protein sequence ID" value="ACV81427.1"/>
    <property type="molecule type" value="Genomic_DNA"/>
</dbReference>
<proteinExistence type="predicted"/>
<dbReference type="AlphaFoldDB" id="C8XC33"/>
<feature type="transmembrane region" description="Helical" evidence="1">
    <location>
        <begin position="12"/>
        <end position="30"/>
    </location>
</feature>
<reference evidence="2 3" key="2">
    <citation type="journal article" date="2010" name="Stand. Genomic Sci.">
        <title>Complete genome sequence of Nakamurella multipartita type strain (Y-104).</title>
        <authorList>
            <person name="Tice H."/>
            <person name="Mayilraj S."/>
            <person name="Sims D."/>
            <person name="Lapidus A."/>
            <person name="Nolan M."/>
            <person name="Lucas S."/>
            <person name="Glavina Del Rio T."/>
            <person name="Copeland A."/>
            <person name="Cheng J.F."/>
            <person name="Meincke L."/>
            <person name="Bruce D."/>
            <person name="Goodwin L."/>
            <person name="Pitluck S."/>
            <person name="Ivanova N."/>
            <person name="Mavromatis K."/>
            <person name="Ovchinnikova G."/>
            <person name="Pati A."/>
            <person name="Chen A."/>
            <person name="Palaniappan K."/>
            <person name="Land M."/>
            <person name="Hauser L."/>
            <person name="Chang Y.J."/>
            <person name="Jeffries C.D."/>
            <person name="Detter J.C."/>
            <person name="Brettin T."/>
            <person name="Rohde M."/>
            <person name="Goker M."/>
            <person name="Bristow J."/>
            <person name="Eisen J.A."/>
            <person name="Markowitz V."/>
            <person name="Hugenholtz P."/>
            <person name="Kyrpides N.C."/>
            <person name="Klenk H.P."/>
            <person name="Chen F."/>
        </authorList>
    </citation>
    <scope>NUCLEOTIDE SEQUENCE [LARGE SCALE GENOMIC DNA]</scope>
    <source>
        <strain evidence="3">ATCC 700099 / DSM 44233 / CIP 104796 / JCM 9543 / NBRC 105858 / Y-104</strain>
    </source>
</reference>
<gene>
    <name evidence="2" type="ordered locus">Namu_5158</name>
</gene>
<dbReference type="Proteomes" id="UP000002218">
    <property type="component" value="Chromosome"/>
</dbReference>